<evidence type="ECO:0000313" key="1">
    <source>
        <dbReference type="EMBL" id="KAK1842615.1"/>
    </source>
</evidence>
<evidence type="ECO:0000313" key="2">
    <source>
        <dbReference type="Proteomes" id="UP001243330"/>
    </source>
</evidence>
<protein>
    <submittedName>
        <fullName evidence="1">Uncharacterized protein</fullName>
    </submittedName>
</protein>
<accession>A0AAD9A7Z0</accession>
<proteinExistence type="predicted"/>
<reference evidence="1" key="1">
    <citation type="submission" date="2023-01" db="EMBL/GenBank/DDBJ databases">
        <title>Colletotrichum chrysophilum M932 genome sequence.</title>
        <authorList>
            <person name="Baroncelli R."/>
        </authorList>
    </citation>
    <scope>NUCLEOTIDE SEQUENCE</scope>
    <source>
        <strain evidence="1">M932</strain>
    </source>
</reference>
<dbReference type="AlphaFoldDB" id="A0AAD9A7Z0"/>
<dbReference type="Proteomes" id="UP001243330">
    <property type="component" value="Unassembled WGS sequence"/>
</dbReference>
<keyword evidence="2" id="KW-1185">Reference proteome</keyword>
<gene>
    <name evidence="1" type="ORF">CCHR01_14767</name>
</gene>
<dbReference type="EMBL" id="JAQOWY010000404">
    <property type="protein sequence ID" value="KAK1842615.1"/>
    <property type="molecule type" value="Genomic_DNA"/>
</dbReference>
<comment type="caution">
    <text evidence="1">The sequence shown here is derived from an EMBL/GenBank/DDBJ whole genome shotgun (WGS) entry which is preliminary data.</text>
</comment>
<organism evidence="1 2">
    <name type="scientific">Colletotrichum chrysophilum</name>
    <dbReference type="NCBI Taxonomy" id="1836956"/>
    <lineage>
        <taxon>Eukaryota</taxon>
        <taxon>Fungi</taxon>
        <taxon>Dikarya</taxon>
        <taxon>Ascomycota</taxon>
        <taxon>Pezizomycotina</taxon>
        <taxon>Sordariomycetes</taxon>
        <taxon>Hypocreomycetidae</taxon>
        <taxon>Glomerellales</taxon>
        <taxon>Glomerellaceae</taxon>
        <taxon>Colletotrichum</taxon>
        <taxon>Colletotrichum gloeosporioides species complex</taxon>
    </lineage>
</organism>
<sequence>MLVSGWKCMSCAGASVLCGFLCMQAYVYAALWEMVLGDGIAWQASATTFTTKVERASPRWQDS</sequence>
<name>A0AAD9A7Z0_9PEZI</name>